<evidence type="ECO:0000256" key="2">
    <source>
        <dbReference type="ARBA" id="ARBA00022737"/>
    </source>
</evidence>
<dbReference type="InterPro" id="IPR001680">
    <property type="entry name" value="WD40_rpt"/>
</dbReference>
<gene>
    <name evidence="5" type="ORF">HNR67_007079</name>
</gene>
<proteinExistence type="predicted"/>
<keyword evidence="2" id="KW-0677">Repeat</keyword>
<keyword evidence="1 3" id="KW-0853">WD repeat</keyword>
<dbReference type="PROSITE" id="PS50294">
    <property type="entry name" value="WD_REPEATS_REGION"/>
    <property type="match status" value="1"/>
</dbReference>
<evidence type="ECO:0000256" key="3">
    <source>
        <dbReference type="PROSITE-ProRule" id="PRU00221"/>
    </source>
</evidence>
<dbReference type="InterPro" id="IPR049052">
    <property type="entry name" value="nSTAND1"/>
</dbReference>
<accession>A0A7W7FVX6</accession>
<dbReference type="EMBL" id="JACHMH010000001">
    <property type="protein sequence ID" value="MBB4680961.1"/>
    <property type="molecule type" value="Genomic_DNA"/>
</dbReference>
<dbReference type="Proteomes" id="UP000533598">
    <property type="component" value="Unassembled WGS sequence"/>
</dbReference>
<reference evidence="5 6" key="1">
    <citation type="submission" date="2020-08" db="EMBL/GenBank/DDBJ databases">
        <title>Sequencing the genomes of 1000 actinobacteria strains.</title>
        <authorList>
            <person name="Klenk H.-P."/>
        </authorList>
    </citation>
    <scope>NUCLEOTIDE SEQUENCE [LARGE SCALE GENOMIC DNA]</scope>
    <source>
        <strain evidence="5 6">DSM 44230</strain>
    </source>
</reference>
<comment type="caution">
    <text evidence="5">The sequence shown here is derived from an EMBL/GenBank/DDBJ whole genome shotgun (WGS) entry which is preliminary data.</text>
</comment>
<feature type="domain" description="Novel STAND NTPase 1" evidence="4">
    <location>
        <begin position="78"/>
        <end position="450"/>
    </location>
</feature>
<dbReference type="SUPFAM" id="SSF82171">
    <property type="entry name" value="DPP6 N-terminal domain-like"/>
    <property type="match status" value="1"/>
</dbReference>
<dbReference type="Gene3D" id="3.40.50.300">
    <property type="entry name" value="P-loop containing nucleotide triphosphate hydrolases"/>
    <property type="match status" value="1"/>
</dbReference>
<keyword evidence="6" id="KW-1185">Reference proteome</keyword>
<dbReference type="InterPro" id="IPR015943">
    <property type="entry name" value="WD40/YVTN_repeat-like_dom_sf"/>
</dbReference>
<dbReference type="PANTHER" id="PTHR44019:SF8">
    <property type="entry name" value="POC1 CENTRIOLAR PROTEIN HOMOLOG"/>
    <property type="match status" value="1"/>
</dbReference>
<dbReference type="SUPFAM" id="SSF52540">
    <property type="entry name" value="P-loop containing nucleoside triphosphate hydrolases"/>
    <property type="match status" value="1"/>
</dbReference>
<dbReference type="SMART" id="SM00320">
    <property type="entry name" value="WD40"/>
    <property type="match status" value="6"/>
</dbReference>
<evidence type="ECO:0000259" key="4">
    <source>
        <dbReference type="Pfam" id="PF20703"/>
    </source>
</evidence>
<protein>
    <submittedName>
        <fullName evidence="5">WD40 repeat protein</fullName>
    </submittedName>
</protein>
<evidence type="ECO:0000313" key="6">
    <source>
        <dbReference type="Proteomes" id="UP000533598"/>
    </source>
</evidence>
<sequence>MRRGDHHPLDLLPLFLGVLLGLGTNLVTSAPDNWWSPLQPVARYAWVWLPALILAIYLAEHLRRHLATRHRVWHDGSPYPGLESFTADRAAVFFGRDNETRELLERLARSGGDPAHRFVPLVGPSGTGKSSLIQAGVLAGLNSRWTVFGPVEPGPDPFGALASALTATDRSRCARLLRDEAAQLPQRPPTDLAARLAGTRCLLVIDQWEDLTRVPEAERTLFVSLIEAVLAAQPNLHVLVALRPDAYGIFSANRLFARPYAVGHLTPRSILQVIVGPAQAAGIDFEAGLVGQMVSEATVGDALPLLGHLLQRLSGAKVITVEAYDRAGRVGGAIARHADEVRLALAAVHPDAEIEATLLRFVSWEGREPTRRAVFTADLDTTGFRIADEFRAARLLVEADDGKSFDLAHDALLRQWSWLHDLIIENEDRLRRLALLNSQARAWAVERRDDDLLRGQALVLATGTAADGVVAEFIAASQVAQRLSAGIRARQAASWARQHRDSDIELARSIAAAAVRESASPAAVLSLWGLLAEPARKRFPLGHTGGILAMAWLANESRLLTVGSDGLECVWNRAGDLVETADLPLANPYRAELSPDGSKIVLGEYAGARGVWSRTDGRWIAPTLSDEHSINFRWSNDSSRLFAWSEHSGAQVWTIREDGPCTGRRVAAKHIHAVSWSPDDTLIALGGEGTVTILETSSWTIVSTRWTYRVNDLTWSPTGDRLAILVSDRPARQLINTLIILDLRTSAEETLDSPGTTRVSWSPAGSVIAMVRTSMGDIQLLNAADLSTLGHHQRSRETLLCWSASGTVLAFMGNADSATIWDIATGDLAVGRGGKLAVAASHPDPSRLALSQYNSSGVVLAGWTPAEWIQLPYPIDQWRQALIWSAATGLVAATYNGTVVVWSATTHQILRRYPLGNRNGAFLAWSQDGRHLAARRNERPASGPSEVLVWSMDHQEPIASFATTGQGGPLAWSPDNDRLAVFDGSHSIEVWSLSARERVGVIEAVAGVSQLSWSPDGRLLAGAGTDRAIRCWDVATRAGHSASTSLTSTVGFLDWSPDGRRILSHADDLRIWDADTGDELAALTTHGQVIEAGWYDDHTIRVLNRDGVLLTWTPVEDPAALLAIANARELTAEERVRFGLTS</sequence>
<name>A0A7W7FVX6_9PSEU</name>
<dbReference type="RefSeq" id="WP_185007143.1">
    <property type="nucleotide sequence ID" value="NZ_BAAAUI010000030.1"/>
</dbReference>
<dbReference type="SUPFAM" id="SSF50998">
    <property type="entry name" value="Quinoprotein alcohol dehydrogenase-like"/>
    <property type="match status" value="1"/>
</dbReference>
<dbReference type="InterPro" id="IPR027417">
    <property type="entry name" value="P-loop_NTPase"/>
</dbReference>
<dbReference type="InterPro" id="IPR050505">
    <property type="entry name" value="WDR55/POC1"/>
</dbReference>
<evidence type="ECO:0000313" key="5">
    <source>
        <dbReference type="EMBL" id="MBB4680961.1"/>
    </source>
</evidence>
<organism evidence="5 6">
    <name type="scientific">Crossiella cryophila</name>
    <dbReference type="NCBI Taxonomy" id="43355"/>
    <lineage>
        <taxon>Bacteria</taxon>
        <taxon>Bacillati</taxon>
        <taxon>Actinomycetota</taxon>
        <taxon>Actinomycetes</taxon>
        <taxon>Pseudonocardiales</taxon>
        <taxon>Pseudonocardiaceae</taxon>
        <taxon>Crossiella</taxon>
    </lineage>
</organism>
<feature type="repeat" description="WD" evidence="3">
    <location>
        <begin position="1008"/>
        <end position="1036"/>
    </location>
</feature>
<evidence type="ECO:0000256" key="1">
    <source>
        <dbReference type="ARBA" id="ARBA00022574"/>
    </source>
</evidence>
<dbReference type="Pfam" id="PF20703">
    <property type="entry name" value="nSTAND1"/>
    <property type="match status" value="1"/>
</dbReference>
<dbReference type="PANTHER" id="PTHR44019">
    <property type="entry name" value="WD REPEAT-CONTAINING PROTEIN 55"/>
    <property type="match status" value="1"/>
</dbReference>
<dbReference type="InterPro" id="IPR011047">
    <property type="entry name" value="Quinoprotein_ADH-like_sf"/>
</dbReference>
<dbReference type="Gene3D" id="2.130.10.10">
    <property type="entry name" value="YVTN repeat-like/Quinoprotein amine dehydrogenase"/>
    <property type="match status" value="3"/>
</dbReference>
<dbReference type="AlphaFoldDB" id="A0A7W7FVX6"/>
<dbReference type="Pfam" id="PF00400">
    <property type="entry name" value="WD40"/>
    <property type="match status" value="1"/>
</dbReference>
<dbReference type="PROSITE" id="PS50082">
    <property type="entry name" value="WD_REPEATS_2"/>
    <property type="match status" value="1"/>
</dbReference>